<keyword evidence="1 4" id="KW-0808">Transferase</keyword>
<feature type="domain" description="Glycosyl transferase family 4" evidence="3">
    <location>
        <begin position="26"/>
        <end position="189"/>
    </location>
</feature>
<organism evidence="4 5">
    <name type="scientific">Methylomusa anaerophila</name>
    <dbReference type="NCBI Taxonomy" id="1930071"/>
    <lineage>
        <taxon>Bacteria</taxon>
        <taxon>Bacillati</taxon>
        <taxon>Bacillota</taxon>
        <taxon>Negativicutes</taxon>
        <taxon>Selenomonadales</taxon>
        <taxon>Sporomusaceae</taxon>
        <taxon>Methylomusa</taxon>
    </lineage>
</organism>
<reference evidence="4 5" key="1">
    <citation type="journal article" date="2018" name="Int. J. Syst. Evol. Microbiol.">
        <title>Methylomusa anaerophila gen. nov., sp. nov., an anaerobic methanol-utilizing bacterium isolated from a microbial fuel cell.</title>
        <authorList>
            <person name="Amano N."/>
            <person name="Yamamuro A."/>
            <person name="Miyahara M."/>
            <person name="Kouzuma A."/>
            <person name="Abe T."/>
            <person name="Watanabe K."/>
        </authorList>
    </citation>
    <scope>NUCLEOTIDE SEQUENCE [LARGE SCALE GENOMIC DNA]</scope>
    <source>
        <strain evidence="4 5">MMFC1</strain>
    </source>
</reference>
<dbReference type="EC" id="2.4.1.250" evidence="4"/>
<dbReference type="SUPFAM" id="SSF53756">
    <property type="entry name" value="UDP-Glycosyltransferase/glycogen phosphorylase"/>
    <property type="match status" value="1"/>
</dbReference>
<keyword evidence="4" id="KW-0328">Glycosyltransferase</keyword>
<dbReference type="GO" id="GO:0009103">
    <property type="term" value="P:lipopolysaccharide biosynthetic process"/>
    <property type="evidence" value="ECO:0007669"/>
    <property type="project" value="TreeGrafter"/>
</dbReference>
<sequence>MRLLVMHPNFPAQFLYLAHYLRQMPDNQVVFITANEENSMQNVHKVLFKPAREPSPDTHHYLTSMEEAVLQGQAVADLAFQLKAQGFRPDVIIGHSGWGCTMYMKDVFPDVPLVCYFEWFYRAHGSDCDFGGAVVTAEAETRIRMKNAPILIDLYSCDRGISPTYWQHSQFPAEYATKIKVIHDGVDTGFCRPQPGAKLVLPDKNLDLSQVDEIVTYVGRGFEPYRGFPQFMAAIRILLKRRPHCHVVIVGEDRVCYGSKLKDGKTYKEAMLEELPDLDTARVHFTGYLPKDQYMQVLQASKVHVYLTMPFVLSWSMLEAMACGCCIVASNTQPVMEVINDGVNGLLADFFSPGQIAGRIEEALSHRRWREGIGSRARETILDRYDVRRTLPRYLEWLFNK</sequence>
<dbReference type="InterPro" id="IPR022623">
    <property type="entry name" value="Glyco_trans_4"/>
</dbReference>
<dbReference type="EMBL" id="AP018449">
    <property type="protein sequence ID" value="BBB91655.1"/>
    <property type="molecule type" value="Genomic_DNA"/>
</dbReference>
<dbReference type="CDD" id="cd03818">
    <property type="entry name" value="GT4_ExpC-like"/>
    <property type="match status" value="1"/>
</dbReference>
<gene>
    <name evidence="4" type="primary">mshA_6</name>
    <name evidence="4" type="ORF">MAMMFC1_02339</name>
</gene>
<dbReference type="Gene3D" id="3.40.50.2000">
    <property type="entry name" value="Glycogen Phosphorylase B"/>
    <property type="match status" value="2"/>
</dbReference>
<dbReference type="Pfam" id="PF00534">
    <property type="entry name" value="Glycos_transf_1"/>
    <property type="match status" value="1"/>
</dbReference>
<evidence type="ECO:0000256" key="1">
    <source>
        <dbReference type="ARBA" id="ARBA00022679"/>
    </source>
</evidence>
<dbReference type="RefSeq" id="WP_126308645.1">
    <property type="nucleotide sequence ID" value="NZ_AP018449.1"/>
</dbReference>
<dbReference type="OrthoDB" id="5416057at2"/>
<name>A0A348AKQ7_9FIRM</name>
<evidence type="ECO:0000259" key="3">
    <source>
        <dbReference type="Pfam" id="PF12000"/>
    </source>
</evidence>
<evidence type="ECO:0000313" key="5">
    <source>
        <dbReference type="Proteomes" id="UP000276437"/>
    </source>
</evidence>
<dbReference type="PANTHER" id="PTHR46401">
    <property type="entry name" value="GLYCOSYLTRANSFERASE WBBK-RELATED"/>
    <property type="match status" value="1"/>
</dbReference>
<accession>A0A348AKQ7</accession>
<dbReference type="PANTHER" id="PTHR46401:SF2">
    <property type="entry name" value="GLYCOSYLTRANSFERASE WBBK-RELATED"/>
    <property type="match status" value="1"/>
</dbReference>
<evidence type="ECO:0000313" key="4">
    <source>
        <dbReference type="EMBL" id="BBB91655.1"/>
    </source>
</evidence>
<keyword evidence="5" id="KW-1185">Reference proteome</keyword>
<feature type="domain" description="Glycosyl transferase family 1" evidence="2">
    <location>
        <begin position="211"/>
        <end position="379"/>
    </location>
</feature>
<dbReference type="KEGG" id="mana:MAMMFC1_02339"/>
<dbReference type="Pfam" id="PF12000">
    <property type="entry name" value="Glyco_trans_4_3"/>
    <property type="match status" value="1"/>
</dbReference>
<dbReference type="GO" id="GO:0102710">
    <property type="term" value="F:D-inositol-3-phosphate glycosyltransferase activity"/>
    <property type="evidence" value="ECO:0007669"/>
    <property type="project" value="UniProtKB-EC"/>
</dbReference>
<protein>
    <submittedName>
        <fullName evidence="4">D-inositol-3-phosphate glycosyltransferase</fullName>
        <ecNumber evidence="4">2.4.1.250</ecNumber>
    </submittedName>
</protein>
<evidence type="ECO:0000259" key="2">
    <source>
        <dbReference type="Pfam" id="PF00534"/>
    </source>
</evidence>
<dbReference type="AlphaFoldDB" id="A0A348AKQ7"/>
<dbReference type="InterPro" id="IPR001296">
    <property type="entry name" value="Glyco_trans_1"/>
</dbReference>
<proteinExistence type="predicted"/>
<dbReference type="Proteomes" id="UP000276437">
    <property type="component" value="Chromosome"/>
</dbReference>